<evidence type="ECO:0000256" key="1">
    <source>
        <dbReference type="ARBA" id="ARBA00022630"/>
    </source>
</evidence>
<feature type="binding site" evidence="5">
    <location>
        <position position="318"/>
    </location>
    <ligand>
        <name>FAD</name>
        <dbReference type="ChEBI" id="CHEBI:57692"/>
    </ligand>
</feature>
<dbReference type="InterPro" id="IPR050097">
    <property type="entry name" value="Ferredoxin-NADP_redctase_2"/>
</dbReference>
<evidence type="ECO:0000313" key="8">
    <source>
        <dbReference type="Proteomes" id="UP000289841"/>
    </source>
</evidence>
<feature type="domain" description="FAD/NAD(P)-binding" evidence="6">
    <location>
        <begin position="4"/>
        <end position="279"/>
    </location>
</feature>
<dbReference type="InterPro" id="IPR023753">
    <property type="entry name" value="FAD/NAD-binding_dom"/>
</dbReference>
<proteinExistence type="inferred from homology"/>
<dbReference type="GO" id="GO:0004324">
    <property type="term" value="F:ferredoxin-NADP+ reductase activity"/>
    <property type="evidence" value="ECO:0007669"/>
    <property type="project" value="UniProtKB-UniRule"/>
</dbReference>
<dbReference type="STRING" id="1278311.GCA_000428705_00154"/>
<keyword evidence="4 5" id="KW-0560">Oxidoreductase</keyword>
<comment type="subunit">
    <text evidence="5">Homodimer.</text>
</comment>
<dbReference type="KEGG" id="aaxa:NCTC10138_01462"/>
<dbReference type="EC" id="1.18.1.2" evidence="5"/>
<reference evidence="7 8" key="1">
    <citation type="submission" date="2019-01" db="EMBL/GenBank/DDBJ databases">
        <authorList>
            <consortium name="Pathogen Informatics"/>
        </authorList>
    </citation>
    <scope>NUCLEOTIDE SEQUENCE [LARGE SCALE GENOMIC DNA]</scope>
    <source>
        <strain evidence="7 8">NCTC10138</strain>
    </source>
</reference>
<feature type="binding site" evidence="5">
    <location>
        <position position="39"/>
    </location>
    <ligand>
        <name>FAD</name>
        <dbReference type="ChEBI" id="CHEBI:57692"/>
    </ligand>
</feature>
<dbReference type="Gene3D" id="3.50.50.60">
    <property type="entry name" value="FAD/NAD(P)-binding domain"/>
    <property type="match status" value="2"/>
</dbReference>
<keyword evidence="2 5" id="KW-0274">FAD</keyword>
<feature type="binding site" evidence="5">
    <location>
        <position position="31"/>
    </location>
    <ligand>
        <name>FAD</name>
        <dbReference type="ChEBI" id="CHEBI:57692"/>
    </ligand>
</feature>
<feature type="binding site" evidence="5">
    <location>
        <position position="44"/>
    </location>
    <ligand>
        <name>FAD</name>
        <dbReference type="ChEBI" id="CHEBI:57692"/>
    </ligand>
</feature>
<evidence type="ECO:0000256" key="3">
    <source>
        <dbReference type="ARBA" id="ARBA00022857"/>
    </source>
</evidence>
<protein>
    <recommendedName>
        <fullName evidence="5">Ferredoxin--NADP reductase</fullName>
        <shortName evidence="5">FNR</shortName>
        <shortName evidence="5">Fd-NADP(+) reductase</shortName>
        <ecNumber evidence="5">1.18.1.2</ecNumber>
    </recommendedName>
</protein>
<dbReference type="PRINTS" id="PR00469">
    <property type="entry name" value="PNDRDTASEII"/>
</dbReference>
<organism evidence="7 8">
    <name type="scientific">Haploplasma axanthum</name>
    <name type="common">Acholeplasma axanthum</name>
    <dbReference type="NCBI Taxonomy" id="29552"/>
    <lineage>
        <taxon>Bacteria</taxon>
        <taxon>Bacillati</taxon>
        <taxon>Mycoplasmatota</taxon>
        <taxon>Mollicutes</taxon>
        <taxon>Acholeplasmatales</taxon>
        <taxon>Acholeplasmataceae</taxon>
        <taxon>Haploplasma</taxon>
    </lineage>
</organism>
<dbReference type="HAMAP" id="MF_01685">
    <property type="entry name" value="FENR2"/>
    <property type="match status" value="1"/>
</dbReference>
<evidence type="ECO:0000259" key="6">
    <source>
        <dbReference type="Pfam" id="PF07992"/>
    </source>
</evidence>
<accession>A0A449BF57</accession>
<dbReference type="SUPFAM" id="SSF51905">
    <property type="entry name" value="FAD/NAD(P)-binding domain"/>
    <property type="match status" value="1"/>
</dbReference>
<comment type="similarity">
    <text evidence="5">Belongs to the ferredoxin--NADP reductase type 2 family.</text>
</comment>
<dbReference type="GO" id="GO:0050661">
    <property type="term" value="F:NADP binding"/>
    <property type="evidence" value="ECO:0007669"/>
    <property type="project" value="UniProtKB-UniRule"/>
</dbReference>
<keyword evidence="3 5" id="KW-0521">NADP</keyword>
<dbReference type="OrthoDB" id="9806179at2"/>
<evidence type="ECO:0000256" key="5">
    <source>
        <dbReference type="HAMAP-Rule" id="MF_01685"/>
    </source>
</evidence>
<dbReference type="Proteomes" id="UP000289841">
    <property type="component" value="Chromosome"/>
</dbReference>
<comment type="caution">
    <text evidence="5">Lacks conserved residue(s) required for the propagation of feature annotation.</text>
</comment>
<dbReference type="InterPro" id="IPR036188">
    <property type="entry name" value="FAD/NAD-bd_sf"/>
</dbReference>
<dbReference type="RefSeq" id="WP_026389983.1">
    <property type="nucleotide sequence ID" value="NZ_LR215048.1"/>
</dbReference>
<dbReference type="InterPro" id="IPR022890">
    <property type="entry name" value="Fd--NADP_Rdtase_type_2"/>
</dbReference>
<keyword evidence="8" id="KW-1185">Reference proteome</keyword>
<evidence type="ECO:0000256" key="2">
    <source>
        <dbReference type="ARBA" id="ARBA00022827"/>
    </source>
</evidence>
<keyword evidence="1 5" id="KW-0285">Flavoprotein</keyword>
<feature type="binding site" evidence="5">
    <location>
        <position position="119"/>
    </location>
    <ligand>
        <name>FAD</name>
        <dbReference type="ChEBI" id="CHEBI:57692"/>
    </ligand>
</feature>
<dbReference type="PANTHER" id="PTHR48105">
    <property type="entry name" value="THIOREDOXIN REDUCTASE 1-RELATED-RELATED"/>
    <property type="match status" value="1"/>
</dbReference>
<sequence length="323" mass="36083">MDELIIIGAGPMGLYAGFAAGLRDIKGRILESSYTYGGQVSTLYAEKKIYDIPGFLNLTGQDFINKLYEQYKKYQDNFPIELNTEVTEIIKENDYFIVNTTKGRYNAKRILIANGGGKFTPKPLDCEGVLDQENILYTVSDLEQFRNKKIAVLGGGDSAADWALMLVDIASEVNLIHRRDNFRAHQSTINEYAEKGKILTPYVAKRVVGEKHISKLVLEHVKDKNEIELDVDYILVFYGVDTTKTNVSEWGIETDLEGIVVTPNMKTNVEGIYAVGNSVNYPGKLKMIVTGLGETGTAIGEITNDLFPNRKNNNIYSSLLIKE</sequence>
<dbReference type="PRINTS" id="PR00368">
    <property type="entry name" value="FADPNR"/>
</dbReference>
<comment type="cofactor">
    <cofactor evidence="5">
        <name>FAD</name>
        <dbReference type="ChEBI" id="CHEBI:57692"/>
    </cofactor>
    <text evidence="5">Binds 1 FAD per subunit.</text>
</comment>
<evidence type="ECO:0000313" key="7">
    <source>
        <dbReference type="EMBL" id="VEU81071.1"/>
    </source>
</evidence>
<evidence type="ECO:0000256" key="4">
    <source>
        <dbReference type="ARBA" id="ARBA00023002"/>
    </source>
</evidence>
<dbReference type="EMBL" id="LR215048">
    <property type="protein sequence ID" value="VEU81071.1"/>
    <property type="molecule type" value="Genomic_DNA"/>
</dbReference>
<dbReference type="AlphaFoldDB" id="A0A449BF57"/>
<name>A0A449BF57_HAPAX</name>
<comment type="catalytic activity">
    <reaction evidence="5">
        <text>2 reduced [2Fe-2S]-[ferredoxin] + NADP(+) + H(+) = 2 oxidized [2Fe-2S]-[ferredoxin] + NADPH</text>
        <dbReference type="Rhea" id="RHEA:20125"/>
        <dbReference type="Rhea" id="RHEA-COMP:10000"/>
        <dbReference type="Rhea" id="RHEA-COMP:10001"/>
        <dbReference type="ChEBI" id="CHEBI:15378"/>
        <dbReference type="ChEBI" id="CHEBI:33737"/>
        <dbReference type="ChEBI" id="CHEBI:33738"/>
        <dbReference type="ChEBI" id="CHEBI:57783"/>
        <dbReference type="ChEBI" id="CHEBI:58349"/>
        <dbReference type="EC" id="1.18.1.2"/>
    </reaction>
</comment>
<dbReference type="Pfam" id="PF07992">
    <property type="entry name" value="Pyr_redox_2"/>
    <property type="match status" value="1"/>
</dbReference>
<gene>
    <name evidence="7" type="primary">trxB_1</name>
    <name evidence="7" type="ORF">NCTC10138_01462</name>
</gene>
<dbReference type="GO" id="GO:0050660">
    <property type="term" value="F:flavin adenine dinucleotide binding"/>
    <property type="evidence" value="ECO:0007669"/>
    <property type="project" value="UniProtKB-UniRule"/>
</dbReference>